<dbReference type="Proteomes" id="UP000011080">
    <property type="component" value="Unassembled WGS sequence"/>
</dbReference>
<evidence type="ECO:0000256" key="8">
    <source>
        <dbReference type="ARBA" id="ARBA00059881"/>
    </source>
</evidence>
<dbReference type="GO" id="GO:0008143">
    <property type="term" value="F:poly(A) binding"/>
    <property type="evidence" value="ECO:0007669"/>
    <property type="project" value="UniProtKB-UniRule"/>
</dbReference>
<comment type="subunit">
    <text evidence="9">Homodimer; facilitating circular RNAs (circRNAs) formation. Associates with the spliceosome. Interacts with HOOK2. Interacts with ZFC3H1 in a RNase-sensitive manner.</text>
</comment>
<comment type="similarity">
    <text evidence="1 11">Belongs to the ZC3H14 family.</text>
</comment>
<dbReference type="PANTHER" id="PTHR14738:SF29">
    <property type="entry name" value="ZINC FINGER CCCH DOMAIN-CONTAINING PROTEIN 14"/>
    <property type="match status" value="1"/>
</dbReference>
<dbReference type="FunFam" id="4.10.1000.30:FF:000001">
    <property type="entry name" value="Zinc finger CCCH domain-containing protein 14"/>
    <property type="match status" value="1"/>
</dbReference>
<comment type="function">
    <text evidence="8">RNA-binding protein involved in the biogenesis of circular RNAs (circRNAs), which are produced by back-splicing circularization of pre-mRNAs. Acts by binding to both exon-intron boundary and 3'-UTR of pre-mRNAs to promote circRNA biogenesis through dimerization and the association with the spliceosome. Required for spermatogenesis via involvement in circRNA biogenesis. Regulates the pre-mRNA processing of ATP5MC1; preventing its degradation. Also binds the poly(A) tail of mRNAs; controlling poly(A) length in neuronal cells.</text>
</comment>
<dbReference type="AlphaFoldDB" id="L8IJQ8"/>
<feature type="region of interest" description="Disordered" evidence="12">
    <location>
        <begin position="191"/>
        <end position="232"/>
    </location>
</feature>
<comment type="subcellular location">
    <subcellularLocation>
        <location evidence="11">Nucleus speckle</location>
    </subcellularLocation>
</comment>
<evidence type="ECO:0000256" key="7">
    <source>
        <dbReference type="ARBA" id="ARBA00023242"/>
    </source>
</evidence>
<dbReference type="InterPro" id="IPR040366">
    <property type="entry name" value="Nab2/ZC3H14"/>
</dbReference>
<accession>L8IJQ8</accession>
<reference evidence="14 15" key="1">
    <citation type="journal article" date="2012" name="Nat. Genet.">
        <title>The yak genome and adaptation to life at high altitude.</title>
        <authorList>
            <person name="Qiu Q."/>
            <person name="Zhang G."/>
            <person name="Ma T."/>
            <person name="Qian W."/>
            <person name="Wang J."/>
            <person name="Ye Z."/>
            <person name="Cao C."/>
            <person name="Hu Q."/>
            <person name="Kim J."/>
            <person name="Larkin D.M."/>
            <person name="Auvil L."/>
            <person name="Capitanu B."/>
            <person name="Ma J."/>
            <person name="Lewin H.A."/>
            <person name="Qian X."/>
            <person name="Lang Y."/>
            <person name="Zhou R."/>
            <person name="Wang L."/>
            <person name="Wang K."/>
            <person name="Xia J."/>
            <person name="Liao S."/>
            <person name="Pan S."/>
            <person name="Lu X."/>
            <person name="Hou H."/>
            <person name="Wang Y."/>
            <person name="Zang X."/>
            <person name="Yin Y."/>
            <person name="Ma H."/>
            <person name="Zhang J."/>
            <person name="Wang Z."/>
            <person name="Zhang Y."/>
            <person name="Zhang D."/>
            <person name="Yonezawa T."/>
            <person name="Hasegawa M."/>
            <person name="Zhong Y."/>
            <person name="Liu W."/>
            <person name="Zhang Y."/>
            <person name="Huang Z."/>
            <person name="Zhang S."/>
            <person name="Long R."/>
            <person name="Yang H."/>
            <person name="Wang J."/>
            <person name="Lenstra J.A."/>
            <person name="Cooper D.N."/>
            <person name="Wu Y."/>
            <person name="Wang J."/>
            <person name="Shi P."/>
            <person name="Wang J."/>
            <person name="Liu J."/>
        </authorList>
    </citation>
    <scope>NUCLEOTIDE SEQUENCE [LARGE SCALE GENOMIC DNA]</scope>
    <source>
        <strain evidence="15">yakQH1</strain>
    </source>
</reference>
<evidence type="ECO:0000256" key="4">
    <source>
        <dbReference type="ARBA" id="ARBA00022737"/>
    </source>
</evidence>
<dbReference type="Pfam" id="PF14608">
    <property type="entry name" value="zf-CCCH_2"/>
    <property type="match status" value="4"/>
</dbReference>
<dbReference type="Gene3D" id="4.10.1000.30">
    <property type="match status" value="1"/>
</dbReference>
<evidence type="ECO:0000313" key="15">
    <source>
        <dbReference type="Proteomes" id="UP000011080"/>
    </source>
</evidence>
<evidence type="ECO:0000256" key="2">
    <source>
        <dbReference type="ARBA" id="ARBA00015071"/>
    </source>
</evidence>
<name>L8IJQ8_9CETA</name>
<feature type="domain" description="C3H1-type" evidence="13">
    <location>
        <begin position="787"/>
        <end position="812"/>
    </location>
</feature>
<organism evidence="14 15">
    <name type="scientific">Bos mutus</name>
    <name type="common">wild yak</name>
    <dbReference type="NCBI Taxonomy" id="72004"/>
    <lineage>
        <taxon>Eukaryota</taxon>
        <taxon>Metazoa</taxon>
        <taxon>Chordata</taxon>
        <taxon>Craniata</taxon>
        <taxon>Vertebrata</taxon>
        <taxon>Euteleostomi</taxon>
        <taxon>Mammalia</taxon>
        <taxon>Eutheria</taxon>
        <taxon>Laurasiatheria</taxon>
        <taxon>Artiodactyla</taxon>
        <taxon>Ruminantia</taxon>
        <taxon>Pecora</taxon>
        <taxon>Bovidae</taxon>
        <taxon>Bovinae</taxon>
        <taxon>Bos</taxon>
    </lineage>
</organism>
<evidence type="ECO:0000256" key="5">
    <source>
        <dbReference type="ARBA" id="ARBA00022771"/>
    </source>
</evidence>
<keyword evidence="7 11" id="KW-0539">Nucleus</keyword>
<keyword evidence="5 10" id="KW-0863">Zinc-finger</keyword>
<evidence type="ECO:0000256" key="10">
    <source>
        <dbReference type="PROSITE-ProRule" id="PRU00723"/>
    </source>
</evidence>
<evidence type="ECO:0000256" key="6">
    <source>
        <dbReference type="ARBA" id="ARBA00022833"/>
    </source>
</evidence>
<feature type="zinc finger region" description="C3H1-type" evidence="10">
    <location>
        <begin position="787"/>
        <end position="812"/>
    </location>
</feature>
<keyword evidence="6 10" id="KW-0862">Zinc</keyword>
<dbReference type="GO" id="GO:0043488">
    <property type="term" value="P:regulation of mRNA stability"/>
    <property type="evidence" value="ECO:0007669"/>
    <property type="project" value="UniProtKB-UniRule"/>
</dbReference>
<proteinExistence type="inferred from homology"/>
<sequence>MVANKKSQDQMTEDLSLFLGNNTIRFTVWLHGVLDKLRSVTTVKPLRELAPSEDVIDIKPEPDDLIDEDLNFVQENPLSQKKTTVTLTYGSSRPSIEIYRPPATRNTDSGAHLNRLQFQQQQNSIHAAKQLDIQSSRVYETGRLCEPEVLNSLEETYSPFFRSNAEKMSIEEENFRKRKLPVVSSVVKVKKFSHDGEEEEEDDDCGSRTGSISSSVSVPAKPERRPSLPPSKQANKNLILKAISEAQESVTKTTNYSTDPPCLLIPRSLSGLLQGSVPGFTPPEFTLRFLDPPCLLIPRSLSGLLQGSVPGFTPPEFTLRFLDPPCLLIPRSLSGLLQGSVPGFTPPEFTLRFLDPPCLLIPRSLSGLLQGSVPGFTPPEFTLRFLDPPCLLIPRSLSGLLQGSVPGFTPPEFTLRFLDPPCLLIPRSLSGLLQGSVPGFTPPEFTLRFLDPPCLLIPWSLSDLLGVFLFRSIQRRACVSRFCPLLGMFASCRLKISTDINEIKGMKAAILTVEANLFDLNVRVSQNEAKISSLEVKMNEYSTSEGSRQFEDLQEEVDFASQSRTTDVKIIGFLRNIEKAHIGTSHGLPQDRGEHLIYVWWDRCWKLWFLDYSVSTPTEFSSPVFRTPQSTTIFPYPSWPAQKDYYDMESMVHADTRSFILKKPKLCEELVVAASQASGMETADALRARSGHLVQTRDLVQPDKPASPKFIVTLDGVPSPPGYMSDQEEDMCSEGMRPAQHPAASHGGLAGLLHPQRSRVLSRQLEDPDGSFANAEMSELSVAQKPEKLLERCKYWPACKNGDECAYHHPVSPCKAFPNCKFAEKCLFVHPNCKYDAKCTKPDCPFTHMSRRTPGLPPKPGWLLSPQGAVGFCVSFAGVVETAVCLQHCRFNTQCTRPDCTFYHPTITVPPRHALKWIRPQTRTRTAGIEAAARGEKDGAGEAGHLPAYLKQVICVVPRLRLEFLPAL</sequence>
<dbReference type="GO" id="GO:0005737">
    <property type="term" value="C:cytoplasm"/>
    <property type="evidence" value="ECO:0007669"/>
    <property type="project" value="TreeGrafter"/>
</dbReference>
<evidence type="ECO:0000256" key="11">
    <source>
        <dbReference type="RuleBase" id="RU369058"/>
    </source>
</evidence>
<dbReference type="GO" id="GO:0016607">
    <property type="term" value="C:nuclear speck"/>
    <property type="evidence" value="ECO:0007669"/>
    <property type="project" value="UniProtKB-SubCell"/>
</dbReference>
<gene>
    <name evidence="14" type="ORF">M91_03418</name>
</gene>
<dbReference type="GO" id="GO:0008270">
    <property type="term" value="F:zinc ion binding"/>
    <property type="evidence" value="ECO:0007669"/>
    <property type="project" value="UniProtKB-KW"/>
</dbReference>
<evidence type="ECO:0000259" key="13">
    <source>
        <dbReference type="PROSITE" id="PS50103"/>
    </source>
</evidence>
<evidence type="ECO:0000256" key="12">
    <source>
        <dbReference type="SAM" id="MobiDB-lite"/>
    </source>
</evidence>
<evidence type="ECO:0000256" key="3">
    <source>
        <dbReference type="ARBA" id="ARBA00022723"/>
    </source>
</evidence>
<keyword evidence="11" id="KW-0694">RNA-binding</keyword>
<evidence type="ECO:0000313" key="14">
    <source>
        <dbReference type="EMBL" id="ELR55734.1"/>
    </source>
</evidence>
<keyword evidence="4 11" id="KW-0677">Repeat</keyword>
<dbReference type="PROSITE" id="PS50103">
    <property type="entry name" value="ZF_C3H1"/>
    <property type="match status" value="1"/>
</dbReference>
<evidence type="ECO:0000256" key="9">
    <source>
        <dbReference type="ARBA" id="ARBA00062976"/>
    </source>
</evidence>
<dbReference type="PANTHER" id="PTHR14738">
    <property type="entry name" value="ZINC FINGER CCCH DOMAIN-CONTAINING PROTEIN 14"/>
    <property type="match status" value="1"/>
</dbReference>
<dbReference type="STRING" id="72004.ENSBMUP00000015290"/>
<evidence type="ECO:0000256" key="1">
    <source>
        <dbReference type="ARBA" id="ARBA00008423"/>
    </source>
</evidence>
<protein>
    <recommendedName>
        <fullName evidence="2 11">Zinc finger CCCH domain-containing protein 14</fullName>
    </recommendedName>
</protein>
<keyword evidence="3 10" id="KW-0479">Metal-binding</keyword>
<dbReference type="EMBL" id="JH881207">
    <property type="protein sequence ID" value="ELR55734.1"/>
    <property type="molecule type" value="Genomic_DNA"/>
</dbReference>
<dbReference type="InterPro" id="IPR000571">
    <property type="entry name" value="Znf_CCCH"/>
</dbReference>